<dbReference type="Ensembl" id="ENSUAMT00000009753.1">
    <property type="protein sequence ID" value="ENSUAMP00000008651.1"/>
    <property type="gene ID" value="ENSUAMG00000007273.1"/>
</dbReference>
<keyword evidence="6" id="KW-0406">Ion transport</keyword>
<evidence type="ECO:0000256" key="2">
    <source>
        <dbReference type="ARBA" id="ARBA00009848"/>
    </source>
</evidence>
<keyword evidence="3" id="KW-0813">Transport</keyword>
<keyword evidence="9" id="KW-0407">Ion channel</keyword>
<reference evidence="10" key="2">
    <citation type="submission" date="2025-08" db="UniProtKB">
        <authorList>
            <consortium name="Ensembl"/>
        </authorList>
    </citation>
    <scope>IDENTIFICATION</scope>
</reference>
<dbReference type="GO" id="GO:0070588">
    <property type="term" value="P:calcium ion transmembrane transport"/>
    <property type="evidence" value="ECO:0007669"/>
    <property type="project" value="TreeGrafter"/>
</dbReference>
<evidence type="ECO:0000256" key="8">
    <source>
        <dbReference type="ARBA" id="ARBA00023286"/>
    </source>
</evidence>
<dbReference type="GO" id="GO:0098794">
    <property type="term" value="C:postsynapse"/>
    <property type="evidence" value="ECO:0007669"/>
    <property type="project" value="GOC"/>
</dbReference>
<evidence type="ECO:0000256" key="9">
    <source>
        <dbReference type="ARBA" id="ARBA00023303"/>
    </source>
</evidence>
<keyword evidence="5" id="KW-1133">Transmembrane helix</keyword>
<name>A0A452QSW4_URSAM</name>
<evidence type="ECO:0000256" key="5">
    <source>
        <dbReference type="ARBA" id="ARBA00022989"/>
    </source>
</evidence>
<dbReference type="GO" id="GO:0005886">
    <property type="term" value="C:plasma membrane"/>
    <property type="evidence" value="ECO:0007669"/>
    <property type="project" value="TreeGrafter"/>
</dbReference>
<keyword evidence="4" id="KW-0812">Transmembrane</keyword>
<dbReference type="STRING" id="9643.ENSUAMP00000008651"/>
<organism evidence="10 11">
    <name type="scientific">Ursus americanus</name>
    <name type="common">American black bear</name>
    <name type="synonym">Euarctos americanus</name>
    <dbReference type="NCBI Taxonomy" id="9643"/>
    <lineage>
        <taxon>Eukaryota</taxon>
        <taxon>Metazoa</taxon>
        <taxon>Chordata</taxon>
        <taxon>Craniata</taxon>
        <taxon>Vertebrata</taxon>
        <taxon>Euteleostomi</taxon>
        <taxon>Mammalia</taxon>
        <taxon>Eutheria</taxon>
        <taxon>Laurasiatheria</taxon>
        <taxon>Carnivora</taxon>
        <taxon>Caniformia</taxon>
        <taxon>Ursidae</taxon>
        <taxon>Ursus</taxon>
    </lineage>
</organism>
<dbReference type="GO" id="GO:0012505">
    <property type="term" value="C:endomembrane system"/>
    <property type="evidence" value="ECO:0007669"/>
    <property type="project" value="UniProtKB-SubCell"/>
</dbReference>
<evidence type="ECO:0000313" key="10">
    <source>
        <dbReference type="Ensembl" id="ENSUAMP00000008651.1"/>
    </source>
</evidence>
<keyword evidence="7" id="KW-0472">Membrane</keyword>
<dbReference type="Gene3D" id="1.10.287.940">
    <property type="entry name" value="atp-gated p2x4 ion channel"/>
    <property type="match status" value="1"/>
</dbReference>
<reference evidence="11" key="1">
    <citation type="submission" date="2016-06" db="EMBL/GenBank/DDBJ databases">
        <title>De novo assembly and RNA-Seq shows season-dependent expression and editing in black bear kidneys.</title>
        <authorList>
            <person name="Korstanje R."/>
            <person name="Srivastava A."/>
            <person name="Sarsani V.K."/>
            <person name="Sheehan S.M."/>
            <person name="Seger R.L."/>
            <person name="Barter M.E."/>
            <person name="Lindqvist C."/>
            <person name="Brody L.C."/>
            <person name="Mullikin J.C."/>
        </authorList>
    </citation>
    <scope>NUCLEOTIDE SEQUENCE [LARGE SCALE GENOMIC DNA]</scope>
</reference>
<protein>
    <submittedName>
        <fullName evidence="10">Uncharacterized protein</fullName>
    </submittedName>
</protein>
<dbReference type="Gene3D" id="2.60.490.10">
    <property type="entry name" value="atp-gated p2x4 ion channel domain"/>
    <property type="match status" value="1"/>
</dbReference>
<keyword evidence="11" id="KW-1185">Reference proteome</keyword>
<evidence type="ECO:0000313" key="11">
    <source>
        <dbReference type="Proteomes" id="UP000291022"/>
    </source>
</evidence>
<evidence type="ECO:0000256" key="4">
    <source>
        <dbReference type="ARBA" id="ARBA00022692"/>
    </source>
</evidence>
<evidence type="ECO:0000256" key="3">
    <source>
        <dbReference type="ARBA" id="ARBA00022448"/>
    </source>
</evidence>
<dbReference type="Proteomes" id="UP000291022">
    <property type="component" value="Unassembled WGS sequence"/>
</dbReference>
<dbReference type="AlphaFoldDB" id="A0A452QSW4"/>
<dbReference type="InterPro" id="IPR027309">
    <property type="entry name" value="P2X_extracellular_dom_sf"/>
</dbReference>
<dbReference type="GeneTree" id="ENSGT01020000230351"/>
<evidence type="ECO:0000256" key="7">
    <source>
        <dbReference type="ARBA" id="ARBA00023136"/>
    </source>
</evidence>
<dbReference type="PANTHER" id="PTHR10125">
    <property type="entry name" value="P2X PURINOCEPTOR"/>
    <property type="match status" value="1"/>
</dbReference>
<reference evidence="10" key="3">
    <citation type="submission" date="2025-09" db="UniProtKB">
        <authorList>
            <consortium name="Ensembl"/>
        </authorList>
    </citation>
    <scope>IDENTIFICATION</scope>
</reference>
<dbReference type="PANTHER" id="PTHR10125:SF21">
    <property type="entry name" value="P2X PURINOCEPTOR 6"/>
    <property type="match status" value="1"/>
</dbReference>
<accession>A0A452QSW4</accession>
<evidence type="ECO:0000256" key="1">
    <source>
        <dbReference type="ARBA" id="ARBA00004308"/>
    </source>
</evidence>
<dbReference type="Pfam" id="PF00864">
    <property type="entry name" value="P2X_receptor"/>
    <property type="match status" value="1"/>
</dbReference>
<dbReference type="InterPro" id="IPR059116">
    <property type="entry name" value="P2X_receptor"/>
</dbReference>
<comment type="subcellular location">
    <subcellularLocation>
        <location evidence="1">Endomembrane system</location>
    </subcellularLocation>
</comment>
<proteinExistence type="inferred from homology"/>
<dbReference type="OMA" id="HVMPEMA"/>
<comment type="similarity">
    <text evidence="2">Belongs to the P2X receptor family.</text>
</comment>
<sequence>MGSPGALAGWGLLDYKTEKWALLAKKGYQERDLDPQISVITKLKGVSVTQIEELGNRLWDVADFVKPPQVGGLVLLPGSDTSDTALAASVVREGHAMPERGAGSA</sequence>
<evidence type="ECO:0000256" key="6">
    <source>
        <dbReference type="ARBA" id="ARBA00023065"/>
    </source>
</evidence>
<keyword evidence="8" id="KW-1071">Ligand-gated ion channel</keyword>
<dbReference type="GO" id="GO:0004931">
    <property type="term" value="F:extracellularly ATP-gated monoatomic cation channel activity"/>
    <property type="evidence" value="ECO:0007669"/>
    <property type="project" value="TreeGrafter"/>
</dbReference>